<evidence type="ECO:0000256" key="1">
    <source>
        <dbReference type="ARBA" id="ARBA00008987"/>
    </source>
</evidence>
<dbReference type="CDD" id="cd02947">
    <property type="entry name" value="TRX_family"/>
    <property type="match status" value="1"/>
</dbReference>
<dbReference type="InterPro" id="IPR005746">
    <property type="entry name" value="Thioredoxin"/>
</dbReference>
<dbReference type="PANTHER" id="PTHR45663:SF11">
    <property type="entry name" value="GEO12009P1"/>
    <property type="match status" value="1"/>
</dbReference>
<dbReference type="GO" id="GO:0005829">
    <property type="term" value="C:cytosol"/>
    <property type="evidence" value="ECO:0007669"/>
    <property type="project" value="TreeGrafter"/>
</dbReference>
<dbReference type="InterPro" id="IPR036249">
    <property type="entry name" value="Thioredoxin-like_sf"/>
</dbReference>
<evidence type="ECO:0000313" key="11">
    <source>
        <dbReference type="EMBL" id="RZS65575.1"/>
    </source>
</evidence>
<dbReference type="PIRSF" id="PIRSF000077">
    <property type="entry name" value="Thioredoxin"/>
    <property type="match status" value="1"/>
</dbReference>
<dbReference type="Pfam" id="PF00085">
    <property type="entry name" value="Thioredoxin"/>
    <property type="match status" value="1"/>
</dbReference>
<keyword evidence="4 9" id="KW-1015">Disulfide bond</keyword>
<dbReference type="PROSITE" id="PS51352">
    <property type="entry name" value="THIOREDOXIN_2"/>
    <property type="match status" value="1"/>
</dbReference>
<evidence type="ECO:0000256" key="8">
    <source>
        <dbReference type="PIRSR" id="PIRSR000077-1"/>
    </source>
</evidence>
<evidence type="ECO:0000256" key="3">
    <source>
        <dbReference type="ARBA" id="ARBA00022982"/>
    </source>
</evidence>
<evidence type="ECO:0000256" key="9">
    <source>
        <dbReference type="PIRSR" id="PIRSR000077-4"/>
    </source>
</evidence>
<accession>A0A4Q7MBH8</accession>
<dbReference type="SUPFAM" id="SSF52833">
    <property type="entry name" value="Thioredoxin-like"/>
    <property type="match status" value="1"/>
</dbReference>
<comment type="similarity">
    <text evidence="1 7">Belongs to the thioredoxin family.</text>
</comment>
<reference evidence="11 12" key="1">
    <citation type="submission" date="2019-02" db="EMBL/GenBank/DDBJ databases">
        <title>Genomic Encyclopedia of Type Strains, Phase IV (KMG-IV): sequencing the most valuable type-strain genomes for metagenomic binning, comparative biology and taxonomic classification.</title>
        <authorList>
            <person name="Goeker M."/>
        </authorList>
    </citation>
    <scope>NUCLEOTIDE SEQUENCE [LARGE SCALE GENOMIC DNA]</scope>
    <source>
        <strain evidence="11 12">DSM 18116</strain>
    </source>
</reference>
<dbReference type="PRINTS" id="PR00421">
    <property type="entry name" value="THIOREDOXIN"/>
</dbReference>
<proteinExistence type="inferred from homology"/>
<dbReference type="InterPro" id="IPR017937">
    <property type="entry name" value="Thioredoxin_CS"/>
</dbReference>
<dbReference type="Gene3D" id="3.40.30.10">
    <property type="entry name" value="Glutaredoxin"/>
    <property type="match status" value="1"/>
</dbReference>
<evidence type="ECO:0000313" key="12">
    <source>
        <dbReference type="Proteomes" id="UP000293874"/>
    </source>
</evidence>
<evidence type="ECO:0000256" key="5">
    <source>
        <dbReference type="ARBA" id="ARBA00023284"/>
    </source>
</evidence>
<feature type="disulfide bond" description="Redox-active" evidence="9">
    <location>
        <begin position="30"/>
        <end position="33"/>
    </location>
</feature>
<feature type="active site" description="Nucleophile" evidence="8">
    <location>
        <position position="30"/>
    </location>
</feature>
<dbReference type="InterPro" id="IPR013766">
    <property type="entry name" value="Thioredoxin_domain"/>
</dbReference>
<sequence>MALEFTDANFQEKVLSSDKLSVVDCWAEWCGPCRAIGPVIDDLSKEYEGRVNVGKVNVDHNPEISINYGITSIPAILFFKGGKIVDKLVGAQPKANFVKKIEQHM</sequence>
<feature type="site" description="Contributes to redox potential value" evidence="8">
    <location>
        <position position="32"/>
    </location>
</feature>
<feature type="active site" description="Nucleophile" evidence="8">
    <location>
        <position position="33"/>
    </location>
</feature>
<keyword evidence="5 9" id="KW-0676">Redox-active center</keyword>
<dbReference type="PROSITE" id="PS00194">
    <property type="entry name" value="THIOREDOXIN_1"/>
    <property type="match status" value="1"/>
</dbReference>
<evidence type="ECO:0000256" key="4">
    <source>
        <dbReference type="ARBA" id="ARBA00023157"/>
    </source>
</evidence>
<name>A0A4Q7MBH8_9BACT</name>
<keyword evidence="12" id="KW-1185">Reference proteome</keyword>
<keyword evidence="2" id="KW-0813">Transport</keyword>
<evidence type="ECO:0000259" key="10">
    <source>
        <dbReference type="PROSITE" id="PS51352"/>
    </source>
</evidence>
<dbReference type="RefSeq" id="WP_130544231.1">
    <property type="nucleotide sequence ID" value="NZ_CP042431.1"/>
</dbReference>
<feature type="site" description="Contributes to redox potential value" evidence="8">
    <location>
        <position position="31"/>
    </location>
</feature>
<dbReference type="PANTHER" id="PTHR45663">
    <property type="entry name" value="GEO12009P1"/>
    <property type="match status" value="1"/>
</dbReference>
<organism evidence="11 12">
    <name type="scientific">Pseudobacter ginsenosidimutans</name>
    <dbReference type="NCBI Taxonomy" id="661488"/>
    <lineage>
        <taxon>Bacteria</taxon>
        <taxon>Pseudomonadati</taxon>
        <taxon>Bacteroidota</taxon>
        <taxon>Chitinophagia</taxon>
        <taxon>Chitinophagales</taxon>
        <taxon>Chitinophagaceae</taxon>
        <taxon>Pseudobacter</taxon>
    </lineage>
</organism>
<gene>
    <name evidence="11" type="ORF">EV199_5750</name>
</gene>
<dbReference type="FunFam" id="3.40.30.10:FF:000001">
    <property type="entry name" value="Thioredoxin"/>
    <property type="match status" value="1"/>
</dbReference>
<evidence type="ECO:0000256" key="6">
    <source>
        <dbReference type="NCBIfam" id="TIGR01068"/>
    </source>
</evidence>
<keyword evidence="3" id="KW-0249">Electron transport</keyword>
<protein>
    <recommendedName>
        <fullName evidence="6 7">Thioredoxin</fullName>
    </recommendedName>
</protein>
<comment type="caution">
    <text evidence="11">The sequence shown here is derived from an EMBL/GenBank/DDBJ whole genome shotgun (WGS) entry which is preliminary data.</text>
</comment>
<dbReference type="NCBIfam" id="TIGR01068">
    <property type="entry name" value="thioredoxin"/>
    <property type="match status" value="1"/>
</dbReference>
<dbReference type="GO" id="GO:0015035">
    <property type="term" value="F:protein-disulfide reductase activity"/>
    <property type="evidence" value="ECO:0007669"/>
    <property type="project" value="UniProtKB-UniRule"/>
</dbReference>
<dbReference type="EMBL" id="SGXA01000005">
    <property type="protein sequence ID" value="RZS65575.1"/>
    <property type="molecule type" value="Genomic_DNA"/>
</dbReference>
<feature type="domain" description="Thioredoxin" evidence="10">
    <location>
        <begin position="1"/>
        <end position="105"/>
    </location>
</feature>
<feature type="site" description="Deprotonates C-terminal active site Cys" evidence="8">
    <location>
        <position position="24"/>
    </location>
</feature>
<evidence type="ECO:0000256" key="7">
    <source>
        <dbReference type="PIRNR" id="PIRNR000077"/>
    </source>
</evidence>
<dbReference type="Proteomes" id="UP000293874">
    <property type="component" value="Unassembled WGS sequence"/>
</dbReference>
<evidence type="ECO:0000256" key="2">
    <source>
        <dbReference type="ARBA" id="ARBA00022448"/>
    </source>
</evidence>
<dbReference type="GO" id="GO:0045454">
    <property type="term" value="P:cell redox homeostasis"/>
    <property type="evidence" value="ECO:0007669"/>
    <property type="project" value="TreeGrafter"/>
</dbReference>
<dbReference type="OrthoDB" id="9790390at2"/>
<dbReference type="AlphaFoldDB" id="A0A4Q7MBH8"/>